<keyword evidence="2" id="KW-1185">Reference proteome</keyword>
<sequence length="96" mass="11022">MTPTKHINLRNKDGLVYCCLRNKVVQLDDQQERQFCSQCKMYAGPADGQGVECIWEDMRDIGSPYTAVDPYEEFKQNQKRKITTPPFISGLIVYGT</sequence>
<protein>
    <submittedName>
        <fullName evidence="1">Uncharacterized protein</fullName>
    </submittedName>
</protein>
<dbReference type="Proteomes" id="UP000293142">
    <property type="component" value="Unassembled WGS sequence"/>
</dbReference>
<dbReference type="RefSeq" id="WP_131012291.1">
    <property type="nucleotide sequence ID" value="NZ_SIRE01000004.1"/>
</dbReference>
<reference evidence="1 2" key="1">
    <citation type="submission" date="2019-02" db="EMBL/GenBank/DDBJ databases">
        <title>Paenibacillus sp. nov., isolated from surface-sterilized tissue of Thalictrum simplex L.</title>
        <authorList>
            <person name="Tuo L."/>
        </authorList>
    </citation>
    <scope>NUCLEOTIDE SEQUENCE [LARGE SCALE GENOMIC DNA]</scope>
    <source>
        <strain evidence="1 2">N2SHLJ1</strain>
    </source>
</reference>
<accession>A0A4Q9DXB1</accession>
<dbReference type="AlphaFoldDB" id="A0A4Q9DXB1"/>
<dbReference type="EMBL" id="SIRE01000004">
    <property type="protein sequence ID" value="TBL80690.1"/>
    <property type="molecule type" value="Genomic_DNA"/>
</dbReference>
<evidence type="ECO:0000313" key="2">
    <source>
        <dbReference type="Proteomes" id="UP000293142"/>
    </source>
</evidence>
<comment type="caution">
    <text evidence="1">The sequence shown here is derived from an EMBL/GenBank/DDBJ whole genome shotgun (WGS) entry which is preliminary data.</text>
</comment>
<gene>
    <name evidence="1" type="ORF">EYB31_05540</name>
</gene>
<evidence type="ECO:0000313" key="1">
    <source>
        <dbReference type="EMBL" id="TBL80690.1"/>
    </source>
</evidence>
<proteinExistence type="predicted"/>
<name>A0A4Q9DXB1_9BACL</name>
<dbReference type="OrthoDB" id="9806352at2"/>
<organism evidence="1 2">
    <name type="scientific">Paenibacillus thalictri</name>
    <dbReference type="NCBI Taxonomy" id="2527873"/>
    <lineage>
        <taxon>Bacteria</taxon>
        <taxon>Bacillati</taxon>
        <taxon>Bacillota</taxon>
        <taxon>Bacilli</taxon>
        <taxon>Bacillales</taxon>
        <taxon>Paenibacillaceae</taxon>
        <taxon>Paenibacillus</taxon>
    </lineage>
</organism>